<evidence type="ECO:0000313" key="1">
    <source>
        <dbReference type="EMBL" id="KAK5771088.1"/>
    </source>
</evidence>
<keyword evidence="2" id="KW-1185">Reference proteome</keyword>
<accession>A0ABR0MCY5</accession>
<dbReference type="Proteomes" id="UP001358586">
    <property type="component" value="Chromosome 13"/>
</dbReference>
<dbReference type="EMBL" id="JARKNE010000013">
    <property type="protein sequence ID" value="KAK5771088.1"/>
    <property type="molecule type" value="Genomic_DNA"/>
</dbReference>
<organism evidence="1 2">
    <name type="scientific">Gossypium arboreum</name>
    <name type="common">Tree cotton</name>
    <name type="synonym">Gossypium nanking</name>
    <dbReference type="NCBI Taxonomy" id="29729"/>
    <lineage>
        <taxon>Eukaryota</taxon>
        <taxon>Viridiplantae</taxon>
        <taxon>Streptophyta</taxon>
        <taxon>Embryophyta</taxon>
        <taxon>Tracheophyta</taxon>
        <taxon>Spermatophyta</taxon>
        <taxon>Magnoliopsida</taxon>
        <taxon>eudicotyledons</taxon>
        <taxon>Gunneridae</taxon>
        <taxon>Pentapetalae</taxon>
        <taxon>rosids</taxon>
        <taxon>malvids</taxon>
        <taxon>Malvales</taxon>
        <taxon>Malvaceae</taxon>
        <taxon>Malvoideae</taxon>
        <taxon>Gossypium</taxon>
    </lineage>
</organism>
<name>A0ABR0MCY5_GOSAR</name>
<protein>
    <submittedName>
        <fullName evidence="1">Uncharacterized protein</fullName>
    </submittedName>
</protein>
<evidence type="ECO:0000313" key="2">
    <source>
        <dbReference type="Proteomes" id="UP001358586"/>
    </source>
</evidence>
<sequence>MIAKQTPISRQSFAFNVEHDYNHNDGILMGGGGAVAKAASEFESRNYGMAPAKELLVNEMLKRVKVEDGDENDCMVYLEELKVGADTSQMLCCPTFIVIASKSG</sequence>
<reference evidence="1 2" key="1">
    <citation type="submission" date="2023-03" db="EMBL/GenBank/DDBJ databases">
        <title>WGS of Gossypium arboreum.</title>
        <authorList>
            <person name="Yu D."/>
        </authorList>
    </citation>
    <scope>NUCLEOTIDE SEQUENCE [LARGE SCALE GENOMIC DNA]</scope>
    <source>
        <tissue evidence="1">Leaf</tissue>
    </source>
</reference>
<comment type="caution">
    <text evidence="1">The sequence shown here is derived from an EMBL/GenBank/DDBJ whole genome shotgun (WGS) entry which is preliminary data.</text>
</comment>
<proteinExistence type="predicted"/>
<gene>
    <name evidence="1" type="ORF">PVK06_047263</name>
</gene>